<dbReference type="AlphaFoldDB" id="A0A9W9FCT9"/>
<dbReference type="SUPFAM" id="SSF50978">
    <property type="entry name" value="WD40 repeat-like"/>
    <property type="match status" value="2"/>
</dbReference>
<dbReference type="GO" id="GO:0000398">
    <property type="term" value="P:mRNA splicing, via spliceosome"/>
    <property type="evidence" value="ECO:0007669"/>
    <property type="project" value="TreeGrafter"/>
</dbReference>
<comment type="caution">
    <text evidence="6">The sequence shown here is derived from an EMBL/GenBank/DDBJ whole genome shotgun (WGS) entry which is preliminary data.</text>
</comment>
<evidence type="ECO:0000256" key="2">
    <source>
        <dbReference type="ARBA" id="ARBA00022737"/>
    </source>
</evidence>
<dbReference type="InterPro" id="IPR007111">
    <property type="entry name" value="NACHT_NTPase"/>
</dbReference>
<dbReference type="PROSITE" id="PS50837">
    <property type="entry name" value="NACHT"/>
    <property type="match status" value="1"/>
</dbReference>
<feature type="compositionally biased region" description="Basic and acidic residues" evidence="4">
    <location>
        <begin position="1001"/>
        <end position="1018"/>
    </location>
</feature>
<dbReference type="InterPro" id="IPR001680">
    <property type="entry name" value="WD40_rpt"/>
</dbReference>
<evidence type="ECO:0000256" key="3">
    <source>
        <dbReference type="PROSITE-ProRule" id="PRU00221"/>
    </source>
</evidence>
<dbReference type="CDD" id="cd00200">
    <property type="entry name" value="WD40"/>
    <property type="match status" value="2"/>
</dbReference>
<feature type="repeat" description="WD" evidence="3">
    <location>
        <begin position="669"/>
        <end position="710"/>
    </location>
</feature>
<protein>
    <recommendedName>
        <fullName evidence="5">NACHT domain-containing protein</fullName>
    </recommendedName>
</protein>
<dbReference type="Proteomes" id="UP001149074">
    <property type="component" value="Unassembled WGS sequence"/>
</dbReference>
<feature type="compositionally biased region" description="Polar residues" evidence="4">
    <location>
        <begin position="936"/>
        <end position="945"/>
    </location>
</feature>
<name>A0A9W9FCT9_9EURO</name>
<dbReference type="Gene3D" id="3.40.50.300">
    <property type="entry name" value="P-loop containing nucleotide triphosphate hydrolases"/>
    <property type="match status" value="1"/>
</dbReference>
<feature type="repeat" description="WD" evidence="3">
    <location>
        <begin position="753"/>
        <end position="794"/>
    </location>
</feature>
<dbReference type="Pfam" id="PF00400">
    <property type="entry name" value="WD40"/>
    <property type="match status" value="12"/>
</dbReference>
<dbReference type="InterPro" id="IPR036322">
    <property type="entry name" value="WD40_repeat_dom_sf"/>
</dbReference>
<dbReference type="EMBL" id="JAPQKI010000005">
    <property type="protein sequence ID" value="KAJ5097838.1"/>
    <property type="molecule type" value="Genomic_DNA"/>
</dbReference>
<dbReference type="GeneID" id="81356312"/>
<dbReference type="GO" id="GO:0017070">
    <property type="term" value="F:U6 snRNA binding"/>
    <property type="evidence" value="ECO:0007669"/>
    <property type="project" value="TreeGrafter"/>
</dbReference>
<dbReference type="PROSITE" id="PS50082">
    <property type="entry name" value="WD_REPEATS_2"/>
    <property type="match status" value="12"/>
</dbReference>
<dbReference type="InterPro" id="IPR027417">
    <property type="entry name" value="P-loop_NTPase"/>
</dbReference>
<dbReference type="RefSeq" id="XP_056473492.1">
    <property type="nucleotide sequence ID" value="XM_056617333.1"/>
</dbReference>
<reference evidence="6" key="1">
    <citation type="submission" date="2022-11" db="EMBL/GenBank/DDBJ databases">
        <authorList>
            <person name="Petersen C."/>
        </authorList>
    </citation>
    <scope>NUCLEOTIDE SEQUENCE</scope>
    <source>
        <strain evidence="6">IBT 30761</strain>
    </source>
</reference>
<keyword evidence="1 3" id="KW-0853">WD repeat</keyword>
<gene>
    <name evidence="6" type="ORF">N7532_004839</name>
</gene>
<evidence type="ECO:0000256" key="4">
    <source>
        <dbReference type="SAM" id="MobiDB-lite"/>
    </source>
</evidence>
<dbReference type="Pfam" id="PF24883">
    <property type="entry name" value="NPHP3_N"/>
    <property type="match status" value="1"/>
</dbReference>
<feature type="repeat" description="WD" evidence="3">
    <location>
        <begin position="550"/>
        <end position="584"/>
    </location>
</feature>
<feature type="repeat" description="WD" evidence="3">
    <location>
        <begin position="627"/>
        <end position="668"/>
    </location>
</feature>
<sequence>MASINFNGTNHGLQIGNNYGTAEFHQSSTTEDIDRLCLRHLSCPDSLVVKNRLKETKDKLLRQSFEWILRDPQYRRWKNGSDVCLLWIKGGAGKGKTMLSIGLIEELSRVRHESATVTYFFCQNADNELNTLESIIKGLMFKLMSQEIELKESLRRRWDSKNDSFNEDVTSWRTLWNILLEMLDRCNAPKVYVIVDALDECQGSGMADFLKLIVRNGLDHPAKIKWLLTSRPLEAAERVLLAAHDQIQVSLELNSRYVSQAVRAYISYKVDELSVRGKYGETLRREMKAELTAKAEGTFLWVSLDDPSTLALVQDATRFLLRHYHTITHWPLQIYSSAITFSPESSVVKRENLERIPVYLRKAPLMEDNWSSVIQTLAGHSEGVHTVAFSPDGKQIASGSDDNTIKIWDTATGGLQKTLEGHSKLVTTVAFSLDGKQIVSGSDDNTIKLWVTTTGELQKTLEGHLDEVRTVAFSLDGKQIMSGSDDNTIRLWDSTTGALQKTLEGHTDGVAAVIFSPNGKQIVSGSLDGTVNLWDRATGDLQKKLKIHGVTTVAVSPDGKQIASGSDDNTIKLWDTTTGDLQKTLEGHLDWIWTVAFSPDGKQIASGCDDNTIRLWDTTTGDQQKTLDGHSGPVYTVAFSPNGKQILSGSLDETIKLWDATADSPQNTLEGHSDSIWTVAFSPDGKQIASGSFDHTTKLWDTTTGALQKTLAGHLGWVASVAFSPDGKQIASGSSDHTVKLWHTTTGGLLKTLEGHTDGVATVTFSPNGKQIASGSLDHTIKLWDTTTGSLQKTLAGHLGWVASVAFSPDGKQIASGSKDHTVKLWDTTTGGLQKTLAGHSKRVTTVAFSPDGKQIASGSRDNTIKFVNPDRKPISREERVEGQNTLVNYVRSGQWSQDVFMNEPGRGPAAGPIGHYADNLTNIARHDRYWRQGYGSNYNREQQPVTPTSGGRSRRRGQNPPPNPVPFMTPTQLHVADGMSTTPDDSSEEEYISDDNGNEDGNRDGDGNGDSDSDREGTGGGDSADDSAFAPASP</sequence>
<dbReference type="GO" id="GO:0030621">
    <property type="term" value="F:U4 snRNA binding"/>
    <property type="evidence" value="ECO:0007669"/>
    <property type="project" value="TreeGrafter"/>
</dbReference>
<proteinExistence type="predicted"/>
<reference evidence="6" key="2">
    <citation type="journal article" date="2023" name="IMA Fungus">
        <title>Comparative genomic study of the Penicillium genus elucidates a diverse pangenome and 15 lateral gene transfer events.</title>
        <authorList>
            <person name="Petersen C."/>
            <person name="Sorensen T."/>
            <person name="Nielsen M.R."/>
            <person name="Sondergaard T.E."/>
            <person name="Sorensen J.L."/>
            <person name="Fitzpatrick D.A."/>
            <person name="Frisvad J.C."/>
            <person name="Nielsen K.L."/>
        </authorList>
    </citation>
    <scope>NUCLEOTIDE SEQUENCE</scope>
    <source>
        <strain evidence="6">IBT 30761</strain>
    </source>
</reference>
<feature type="repeat" description="WD" evidence="3">
    <location>
        <begin position="795"/>
        <end position="836"/>
    </location>
</feature>
<dbReference type="InterPro" id="IPR019775">
    <property type="entry name" value="WD40_repeat_CS"/>
</dbReference>
<feature type="repeat" description="WD" evidence="3">
    <location>
        <begin position="585"/>
        <end position="626"/>
    </location>
</feature>
<dbReference type="SUPFAM" id="SSF52540">
    <property type="entry name" value="P-loop containing nucleoside triphosphate hydrolases"/>
    <property type="match status" value="1"/>
</dbReference>
<feature type="repeat" description="WD" evidence="3">
    <location>
        <begin position="377"/>
        <end position="418"/>
    </location>
</feature>
<dbReference type="InterPro" id="IPR056884">
    <property type="entry name" value="NPHP3-like_N"/>
</dbReference>
<feature type="repeat" description="WD" evidence="3">
    <location>
        <begin position="503"/>
        <end position="544"/>
    </location>
</feature>
<keyword evidence="7" id="KW-1185">Reference proteome</keyword>
<evidence type="ECO:0000313" key="7">
    <source>
        <dbReference type="Proteomes" id="UP001149074"/>
    </source>
</evidence>
<dbReference type="PANTHER" id="PTHR19846">
    <property type="entry name" value="WD40 REPEAT PROTEIN"/>
    <property type="match status" value="1"/>
</dbReference>
<feature type="repeat" description="WD" evidence="3">
    <location>
        <begin position="461"/>
        <end position="502"/>
    </location>
</feature>
<dbReference type="OrthoDB" id="674604at2759"/>
<evidence type="ECO:0000256" key="1">
    <source>
        <dbReference type="ARBA" id="ARBA00022574"/>
    </source>
</evidence>
<evidence type="ECO:0000259" key="5">
    <source>
        <dbReference type="PROSITE" id="PS50837"/>
    </source>
</evidence>
<dbReference type="PANTHER" id="PTHR19846:SF0">
    <property type="entry name" value="PRE-MRNA PROCESSING FACTOR 4"/>
    <property type="match status" value="1"/>
</dbReference>
<dbReference type="PRINTS" id="PR00320">
    <property type="entry name" value="GPROTEINBRPT"/>
</dbReference>
<dbReference type="SMART" id="SM00320">
    <property type="entry name" value="WD40"/>
    <property type="match status" value="12"/>
</dbReference>
<dbReference type="InterPro" id="IPR015943">
    <property type="entry name" value="WD40/YVTN_repeat-like_dom_sf"/>
</dbReference>
<keyword evidence="2" id="KW-0677">Repeat</keyword>
<feature type="compositionally biased region" description="Acidic residues" evidence="4">
    <location>
        <begin position="986"/>
        <end position="999"/>
    </location>
</feature>
<dbReference type="FunFam" id="3.40.50.300:FF:001638">
    <property type="entry name" value="NACHT and WD40 domain protein"/>
    <property type="match status" value="1"/>
</dbReference>
<feature type="repeat" description="WD" evidence="3">
    <location>
        <begin position="837"/>
        <end position="867"/>
    </location>
</feature>
<dbReference type="GO" id="GO:0046540">
    <property type="term" value="C:U4/U6 x U5 tri-snRNP complex"/>
    <property type="evidence" value="ECO:0007669"/>
    <property type="project" value="TreeGrafter"/>
</dbReference>
<feature type="domain" description="NACHT" evidence="5">
    <location>
        <begin position="84"/>
        <end position="232"/>
    </location>
</feature>
<accession>A0A9W9FCT9</accession>
<dbReference type="PROSITE" id="PS50294">
    <property type="entry name" value="WD_REPEATS_REGION"/>
    <property type="match status" value="12"/>
</dbReference>
<dbReference type="InterPro" id="IPR020472">
    <property type="entry name" value="WD40_PAC1"/>
</dbReference>
<evidence type="ECO:0000313" key="6">
    <source>
        <dbReference type="EMBL" id="KAJ5097838.1"/>
    </source>
</evidence>
<organism evidence="6 7">
    <name type="scientific">Penicillium argentinense</name>
    <dbReference type="NCBI Taxonomy" id="1131581"/>
    <lineage>
        <taxon>Eukaryota</taxon>
        <taxon>Fungi</taxon>
        <taxon>Dikarya</taxon>
        <taxon>Ascomycota</taxon>
        <taxon>Pezizomycotina</taxon>
        <taxon>Eurotiomycetes</taxon>
        <taxon>Eurotiomycetidae</taxon>
        <taxon>Eurotiales</taxon>
        <taxon>Aspergillaceae</taxon>
        <taxon>Penicillium</taxon>
    </lineage>
</organism>
<feature type="repeat" description="WD" evidence="3">
    <location>
        <begin position="711"/>
        <end position="752"/>
    </location>
</feature>
<dbReference type="PROSITE" id="PS00678">
    <property type="entry name" value="WD_REPEATS_1"/>
    <property type="match status" value="6"/>
</dbReference>
<feature type="region of interest" description="Disordered" evidence="4">
    <location>
        <begin position="936"/>
        <end position="1035"/>
    </location>
</feature>
<dbReference type="Gene3D" id="2.130.10.10">
    <property type="entry name" value="YVTN repeat-like/Quinoprotein amine dehydrogenase"/>
    <property type="match status" value="5"/>
</dbReference>
<feature type="repeat" description="WD" evidence="3">
    <location>
        <begin position="419"/>
        <end position="460"/>
    </location>
</feature>